<dbReference type="FunFam" id="1.20.1160.11:FF:000001">
    <property type="entry name" value="Paired amphipathic helix protein Sin3"/>
    <property type="match status" value="1"/>
</dbReference>
<dbReference type="GO" id="GO:0000122">
    <property type="term" value="P:negative regulation of transcription by RNA polymerase II"/>
    <property type="evidence" value="ECO:0007669"/>
    <property type="project" value="TreeGrafter"/>
</dbReference>
<evidence type="ECO:0000256" key="1">
    <source>
        <dbReference type="ARBA" id="ARBA00004123"/>
    </source>
</evidence>
<dbReference type="EMBL" id="CACVBM020001699">
    <property type="protein sequence ID" value="CAA7057662.1"/>
    <property type="molecule type" value="Genomic_DNA"/>
</dbReference>
<evidence type="ECO:0008006" key="9">
    <source>
        <dbReference type="Google" id="ProtNLM"/>
    </source>
</evidence>
<dbReference type="InterPro" id="IPR039774">
    <property type="entry name" value="Sin3-like"/>
</dbReference>
<evidence type="ECO:0000313" key="8">
    <source>
        <dbReference type="Proteomes" id="UP000467841"/>
    </source>
</evidence>
<keyword evidence="2" id="KW-0678">Repressor</keyword>
<dbReference type="SUPFAM" id="SSF47762">
    <property type="entry name" value="PAH2 domain"/>
    <property type="match status" value="3"/>
</dbReference>
<keyword evidence="3" id="KW-0677">Repeat</keyword>
<evidence type="ECO:0000256" key="3">
    <source>
        <dbReference type="ARBA" id="ARBA00022737"/>
    </source>
</evidence>
<sequence>MVAKNEDTSDALEYLQTVKGRLQDTPKIYDEFMELIRDFSPRKVDHCGVISRVKELFKGQQELIVGFNTFLPKGFEITITEDEYQTPPRKNGLEECIDFPKKIRTRFVDDDRVYRSFVHMLDTYKQQKKSIAEVCEEVAILFRDHHDLLVDFSHFLPEIRIDHISVRSQVIILFESHEELIVGLDEFLKYSKAINFMTKVKARFQDDDRYKSFLATLKMYTLNEKNYEEVCVILRDHHDLREEFDQFRPQCTLEKGKVLLE</sequence>
<dbReference type="Gene3D" id="1.20.1160.11">
    <property type="entry name" value="Paired amphipathic helix"/>
    <property type="match status" value="3"/>
</dbReference>
<dbReference type="PANTHER" id="PTHR12346:SF0">
    <property type="entry name" value="SIN3A, ISOFORM G"/>
    <property type="match status" value="1"/>
</dbReference>
<dbReference type="PROSITE" id="PS51477">
    <property type="entry name" value="PAH"/>
    <property type="match status" value="3"/>
</dbReference>
<evidence type="ECO:0000256" key="5">
    <source>
        <dbReference type="PROSITE-ProRule" id="PRU00810"/>
    </source>
</evidence>
<dbReference type="Proteomes" id="UP000467841">
    <property type="component" value="Unassembled WGS sequence"/>
</dbReference>
<dbReference type="EMBL" id="CACVBM020001113">
    <property type="protein sequence ID" value="CAA7031848.1"/>
    <property type="molecule type" value="Genomic_DNA"/>
</dbReference>
<dbReference type="GO" id="GO:0000785">
    <property type="term" value="C:chromatin"/>
    <property type="evidence" value="ECO:0007669"/>
    <property type="project" value="TreeGrafter"/>
</dbReference>
<dbReference type="OrthoDB" id="10265969at2759"/>
<dbReference type="PANTHER" id="PTHR12346">
    <property type="entry name" value="SIN3B-RELATED"/>
    <property type="match status" value="1"/>
</dbReference>
<keyword evidence="8" id="KW-1185">Reference proteome</keyword>
<evidence type="ECO:0000256" key="2">
    <source>
        <dbReference type="ARBA" id="ARBA00022491"/>
    </source>
</evidence>
<organism evidence="6 8">
    <name type="scientific">Microthlaspi erraticum</name>
    <dbReference type="NCBI Taxonomy" id="1685480"/>
    <lineage>
        <taxon>Eukaryota</taxon>
        <taxon>Viridiplantae</taxon>
        <taxon>Streptophyta</taxon>
        <taxon>Embryophyta</taxon>
        <taxon>Tracheophyta</taxon>
        <taxon>Spermatophyta</taxon>
        <taxon>Magnoliopsida</taxon>
        <taxon>eudicotyledons</taxon>
        <taxon>Gunneridae</taxon>
        <taxon>Pentapetalae</taxon>
        <taxon>rosids</taxon>
        <taxon>malvids</taxon>
        <taxon>Brassicales</taxon>
        <taxon>Brassicaceae</taxon>
        <taxon>Coluteocarpeae</taxon>
        <taxon>Microthlaspi</taxon>
    </lineage>
</organism>
<evidence type="ECO:0000313" key="6">
    <source>
        <dbReference type="EMBL" id="CAA7031848.1"/>
    </source>
</evidence>
<reference evidence="6 8" key="1">
    <citation type="submission" date="2020-01" db="EMBL/GenBank/DDBJ databases">
        <authorList>
            <person name="Mishra B."/>
        </authorList>
    </citation>
    <scope>NUCLEOTIDE SEQUENCE [LARGE SCALE GENOMIC DNA]</scope>
</reference>
<dbReference type="AlphaFoldDB" id="A0A6D2IVL3"/>
<accession>A0A6D2IVL3</accession>
<protein>
    <recommendedName>
        <fullName evidence="9">Histone deacetylase interacting domain-containing protein</fullName>
    </recommendedName>
</protein>
<dbReference type="FunFam" id="1.20.1160.11:FF:000003">
    <property type="entry name" value="Paired amphipathic helix SIN3-like protein"/>
    <property type="match status" value="1"/>
</dbReference>
<gene>
    <name evidence="6" type="ORF">MERR_LOCUS19083</name>
    <name evidence="7" type="ORF">MERR_LOCUS44898</name>
</gene>
<dbReference type="GO" id="GO:0003714">
    <property type="term" value="F:transcription corepressor activity"/>
    <property type="evidence" value="ECO:0007669"/>
    <property type="project" value="InterPro"/>
</dbReference>
<name>A0A6D2IVL3_9BRAS</name>
<dbReference type="Pfam" id="PF02671">
    <property type="entry name" value="PAH"/>
    <property type="match status" value="3"/>
</dbReference>
<dbReference type="GO" id="GO:0000118">
    <property type="term" value="C:histone deacetylase complex"/>
    <property type="evidence" value="ECO:0007669"/>
    <property type="project" value="TreeGrafter"/>
</dbReference>
<dbReference type="InterPro" id="IPR003822">
    <property type="entry name" value="PAH"/>
</dbReference>
<comment type="subcellular location">
    <subcellularLocation>
        <location evidence="1 5">Nucleus</location>
    </subcellularLocation>
</comment>
<proteinExistence type="predicted"/>
<evidence type="ECO:0000313" key="7">
    <source>
        <dbReference type="EMBL" id="CAA7057662.1"/>
    </source>
</evidence>
<dbReference type="InterPro" id="IPR036600">
    <property type="entry name" value="PAH_sf"/>
</dbReference>
<keyword evidence="4 5" id="KW-0539">Nucleus</keyword>
<evidence type="ECO:0000256" key="4">
    <source>
        <dbReference type="ARBA" id="ARBA00023242"/>
    </source>
</evidence>